<sequence length="157" mass="15246">MQSSTKKRVVVVGAITAVVALGGGLAYAYWSSTGTGTGSATTGTSTAFQVTSTAATGGPLSPGGPSQTVAFTVTNPGTGSQNLSSVVVTVANSDGTPWTAVTGCSAADYTVGTPAITYGQIAPGGSASGTVSITMNNLSTNQDGCKNATVPLRFVAS</sequence>
<organism evidence="1 2">
    <name type="scientific">Actinokineospora bangkokensis</name>
    <dbReference type="NCBI Taxonomy" id="1193682"/>
    <lineage>
        <taxon>Bacteria</taxon>
        <taxon>Bacillati</taxon>
        <taxon>Actinomycetota</taxon>
        <taxon>Actinomycetes</taxon>
        <taxon>Pseudonocardiales</taxon>
        <taxon>Pseudonocardiaceae</taxon>
        <taxon>Actinokineospora</taxon>
    </lineage>
</organism>
<dbReference type="OrthoDB" id="3790885at2"/>
<accession>A0A1Q9LIX6</accession>
<name>A0A1Q9LIX6_9PSEU</name>
<keyword evidence="2" id="KW-1185">Reference proteome</keyword>
<evidence type="ECO:0000313" key="2">
    <source>
        <dbReference type="Proteomes" id="UP000186040"/>
    </source>
</evidence>
<comment type="caution">
    <text evidence="1">The sequence shown here is derived from an EMBL/GenBank/DDBJ whole genome shotgun (WGS) entry which is preliminary data.</text>
</comment>
<reference evidence="1 2" key="1">
    <citation type="submission" date="2016-10" db="EMBL/GenBank/DDBJ databases">
        <title>The Draft Genome Sequence of Actinokineospora bangkokensis 44EHWT reveals the biosynthetic pathway of antifungal compounds Thailandins with unusual extender unit butylmalonyl-CoA.</title>
        <authorList>
            <person name="Greule A."/>
            <person name="Intra B."/>
            <person name="Flemming S."/>
            <person name="Rommel M.G."/>
            <person name="Panbangred W."/>
            <person name="Bechthold A."/>
        </authorList>
    </citation>
    <scope>NUCLEOTIDE SEQUENCE [LARGE SCALE GENOMIC DNA]</scope>
    <source>
        <strain evidence="1 2">44EHW</strain>
    </source>
</reference>
<dbReference type="Proteomes" id="UP000186040">
    <property type="component" value="Unassembled WGS sequence"/>
</dbReference>
<protein>
    <submittedName>
        <fullName evidence="1">Uncharacterized protein</fullName>
    </submittedName>
</protein>
<dbReference type="AlphaFoldDB" id="A0A1Q9LIX6"/>
<dbReference type="EMBL" id="MKQR01000018">
    <property type="protein sequence ID" value="OLR91963.1"/>
    <property type="molecule type" value="Genomic_DNA"/>
</dbReference>
<gene>
    <name evidence="1" type="ORF">BJP25_24400</name>
</gene>
<dbReference type="RefSeq" id="WP_075976372.1">
    <property type="nucleotide sequence ID" value="NZ_MKQR01000018.1"/>
</dbReference>
<proteinExistence type="predicted"/>
<evidence type="ECO:0000313" key="1">
    <source>
        <dbReference type="EMBL" id="OLR91963.1"/>
    </source>
</evidence>
<dbReference type="STRING" id="1193682.BJP25_24400"/>